<dbReference type="Proteomes" id="UP000197424">
    <property type="component" value="Chromosome"/>
</dbReference>
<keyword evidence="1" id="KW-0812">Transmembrane</keyword>
<dbReference type="EMBL" id="CP022115">
    <property type="protein sequence ID" value="ASJ24144.1"/>
    <property type="molecule type" value="Genomic_DNA"/>
</dbReference>
<dbReference type="AlphaFoldDB" id="A0A248LI59"/>
<keyword evidence="1" id="KW-1133">Transmembrane helix</keyword>
<dbReference type="RefSeq" id="WP_088860547.1">
    <property type="nucleotide sequence ID" value="NZ_CP022115.1"/>
</dbReference>
<dbReference type="OrthoDB" id="7062311at2"/>
<evidence type="ECO:0000313" key="2">
    <source>
        <dbReference type="EMBL" id="ASJ24144.1"/>
    </source>
</evidence>
<feature type="transmembrane region" description="Helical" evidence="1">
    <location>
        <begin position="12"/>
        <end position="37"/>
    </location>
</feature>
<sequence>MSKSYPIKTWKTYTVAFFGAFCFLGSAYYLLILGKVMPDVIEASNATPFMEWWPKGVVTWLLCGICALIAWPLVAMAQECHSVLKERLLQKLFG</sequence>
<keyword evidence="1" id="KW-0472">Membrane</keyword>
<gene>
    <name evidence="2" type="ORF">LHGZ1_1313</name>
</gene>
<feature type="transmembrane region" description="Helical" evidence="1">
    <location>
        <begin position="57"/>
        <end position="77"/>
    </location>
</feature>
<evidence type="ECO:0000256" key="1">
    <source>
        <dbReference type="SAM" id="Phobius"/>
    </source>
</evidence>
<proteinExistence type="predicted"/>
<accession>A0A248LI59</accession>
<name>A0A248LI59_9NEIS</name>
<evidence type="ECO:0000313" key="3">
    <source>
        <dbReference type="Proteomes" id="UP000197424"/>
    </source>
</evidence>
<protein>
    <submittedName>
        <fullName evidence="2">Uncharacterized protein</fullName>
    </submittedName>
</protein>
<organism evidence="2 3">
    <name type="scientific">Laribacter hongkongensis</name>
    <dbReference type="NCBI Taxonomy" id="168471"/>
    <lineage>
        <taxon>Bacteria</taxon>
        <taxon>Pseudomonadati</taxon>
        <taxon>Pseudomonadota</taxon>
        <taxon>Betaproteobacteria</taxon>
        <taxon>Neisseriales</taxon>
        <taxon>Aquaspirillaceae</taxon>
        <taxon>Laribacter</taxon>
    </lineage>
</organism>
<reference evidence="3" key="1">
    <citation type="submission" date="2017-06" db="EMBL/GenBank/DDBJ databases">
        <title>Whole genome sequence of Laribacter hongkongensis LHGZ1.</title>
        <authorList>
            <person name="Chen D."/>
            <person name="Wu H."/>
            <person name="Chen J."/>
        </authorList>
    </citation>
    <scope>NUCLEOTIDE SEQUENCE [LARGE SCALE GENOMIC DNA]</scope>
    <source>
        <strain evidence="3">LHGZ1</strain>
    </source>
</reference>